<evidence type="ECO:0000256" key="1">
    <source>
        <dbReference type="ARBA" id="ARBA00004123"/>
    </source>
</evidence>
<dbReference type="EC" id="2.1.1.85" evidence="3"/>
<organism evidence="11 12">
    <name type="scientific">Cyclotella atomus</name>
    <dbReference type="NCBI Taxonomy" id="382360"/>
    <lineage>
        <taxon>Eukaryota</taxon>
        <taxon>Sar</taxon>
        <taxon>Stramenopiles</taxon>
        <taxon>Ochrophyta</taxon>
        <taxon>Bacillariophyta</taxon>
        <taxon>Coscinodiscophyceae</taxon>
        <taxon>Thalassiosirophycidae</taxon>
        <taxon>Stephanodiscales</taxon>
        <taxon>Stephanodiscaceae</taxon>
        <taxon>Cyclotella</taxon>
    </lineage>
</organism>
<comment type="similarity">
    <text evidence="9">Belongs to the methyltransferase superfamily. METTL18 family.</text>
</comment>
<dbReference type="GO" id="GO:0005737">
    <property type="term" value="C:cytoplasm"/>
    <property type="evidence" value="ECO:0007669"/>
    <property type="project" value="UniProtKB-SubCell"/>
</dbReference>
<dbReference type="GO" id="GO:0005634">
    <property type="term" value="C:nucleus"/>
    <property type="evidence" value="ECO:0007669"/>
    <property type="project" value="UniProtKB-SubCell"/>
</dbReference>
<evidence type="ECO:0000313" key="12">
    <source>
        <dbReference type="Proteomes" id="UP001530400"/>
    </source>
</evidence>
<dbReference type="InterPro" id="IPR029063">
    <property type="entry name" value="SAM-dependent_MTases_sf"/>
</dbReference>
<keyword evidence="7" id="KW-0949">S-adenosyl-L-methionine</keyword>
<dbReference type="Gene3D" id="3.40.50.150">
    <property type="entry name" value="Vaccinia Virus protein VP39"/>
    <property type="match status" value="1"/>
</dbReference>
<dbReference type="InterPro" id="IPR019410">
    <property type="entry name" value="Methyltransf_16"/>
</dbReference>
<dbReference type="SUPFAM" id="SSF53335">
    <property type="entry name" value="S-adenosyl-L-methionine-dependent methyltransferases"/>
    <property type="match status" value="1"/>
</dbReference>
<evidence type="ECO:0000256" key="7">
    <source>
        <dbReference type="ARBA" id="ARBA00022691"/>
    </source>
</evidence>
<dbReference type="GO" id="GO:0032259">
    <property type="term" value="P:methylation"/>
    <property type="evidence" value="ECO:0007669"/>
    <property type="project" value="UniProtKB-KW"/>
</dbReference>
<proteinExistence type="inferred from homology"/>
<dbReference type="PANTHER" id="PTHR14614">
    <property type="entry name" value="HEPATOCELLULAR CARCINOMA-ASSOCIATED ANTIGEN"/>
    <property type="match status" value="1"/>
</dbReference>
<dbReference type="GO" id="GO:0018064">
    <property type="term" value="F:protein-L-histidine N-tele-methyltransferase activity"/>
    <property type="evidence" value="ECO:0007669"/>
    <property type="project" value="UniProtKB-EC"/>
</dbReference>
<evidence type="ECO:0000256" key="2">
    <source>
        <dbReference type="ARBA" id="ARBA00004496"/>
    </source>
</evidence>
<keyword evidence="8" id="KW-0539">Nucleus</keyword>
<dbReference type="PANTHER" id="PTHR14614:SF39">
    <property type="entry name" value="HISTIDINE PROTEIN METHYLTRANSFERASE 1 HOMOLOG"/>
    <property type="match status" value="1"/>
</dbReference>
<feature type="compositionally biased region" description="Low complexity" evidence="10">
    <location>
        <begin position="1"/>
        <end position="14"/>
    </location>
</feature>
<keyword evidence="12" id="KW-1185">Reference proteome</keyword>
<evidence type="ECO:0000256" key="4">
    <source>
        <dbReference type="ARBA" id="ARBA00022490"/>
    </source>
</evidence>
<evidence type="ECO:0000256" key="9">
    <source>
        <dbReference type="ARBA" id="ARBA00038126"/>
    </source>
</evidence>
<dbReference type="Proteomes" id="UP001530400">
    <property type="component" value="Unassembled WGS sequence"/>
</dbReference>
<evidence type="ECO:0000256" key="6">
    <source>
        <dbReference type="ARBA" id="ARBA00022679"/>
    </source>
</evidence>
<keyword evidence="5" id="KW-0489">Methyltransferase</keyword>
<evidence type="ECO:0000256" key="5">
    <source>
        <dbReference type="ARBA" id="ARBA00022603"/>
    </source>
</evidence>
<dbReference type="AlphaFoldDB" id="A0ABD3Q861"/>
<keyword evidence="6" id="KW-0808">Transferase</keyword>
<comment type="caution">
    <text evidence="11">The sequence shown here is derived from an EMBL/GenBank/DDBJ whole genome shotgun (WGS) entry which is preliminary data.</text>
</comment>
<evidence type="ECO:0000256" key="10">
    <source>
        <dbReference type="SAM" id="MobiDB-lite"/>
    </source>
</evidence>
<sequence length="371" mass="40727">MFKFDFSAADDSSSNRLESAQNSSNDGDATINKLLRRCETSKCTIVNVSAQSLPSTSDVINEFEPKLGFHRQETVDLLSTTVDPVRYVIPRHTLSDSTTDLIPGVYEGGLKVWECSVDLCRFLASIIEKTRHTDMEIDDEEETPDLDSVTHAVKLSISQGGSTLELGCGHGLPGCLILRENIRDNMQCVNDTSSQSSIVVFADFNDFVLQHATIHNAQINVSGLQRSDGSSIDEYSTARTLLKQAVFVGGDWMGLSAKLTSESSIKSDGRFDLILAAETTYTTESCNDTAFLMAKHLKIDTGVGLIATKRFYFGVGGGSDMLFEAVKMFNSSNAAPFSKQQQLVIRTIKSYDTGNANIRDLIEIQLLSRRK</sequence>
<feature type="region of interest" description="Disordered" evidence="10">
    <location>
        <begin position="1"/>
        <end position="25"/>
    </location>
</feature>
<protein>
    <recommendedName>
        <fullName evidence="3">protein-histidine N-methyltransferase</fullName>
        <ecNumber evidence="3">2.1.1.85</ecNumber>
    </recommendedName>
</protein>
<keyword evidence="4" id="KW-0963">Cytoplasm</keyword>
<evidence type="ECO:0000256" key="8">
    <source>
        <dbReference type="ARBA" id="ARBA00023242"/>
    </source>
</evidence>
<evidence type="ECO:0000313" key="11">
    <source>
        <dbReference type="EMBL" id="KAL3796613.1"/>
    </source>
</evidence>
<comment type="subcellular location">
    <subcellularLocation>
        <location evidence="2">Cytoplasm</location>
    </subcellularLocation>
    <subcellularLocation>
        <location evidence="1">Nucleus</location>
    </subcellularLocation>
</comment>
<evidence type="ECO:0000256" key="3">
    <source>
        <dbReference type="ARBA" id="ARBA00012533"/>
    </source>
</evidence>
<feature type="compositionally biased region" description="Polar residues" evidence="10">
    <location>
        <begin position="15"/>
        <end position="25"/>
    </location>
</feature>
<dbReference type="EMBL" id="JALLPJ020000292">
    <property type="protein sequence ID" value="KAL3796613.1"/>
    <property type="molecule type" value="Genomic_DNA"/>
</dbReference>
<gene>
    <name evidence="11" type="ORF">ACHAWO_010317</name>
</gene>
<name>A0ABD3Q861_9STRA</name>
<accession>A0ABD3Q861</accession>
<reference evidence="11 12" key="1">
    <citation type="submission" date="2024-10" db="EMBL/GenBank/DDBJ databases">
        <title>Updated reference genomes for cyclostephanoid diatoms.</title>
        <authorList>
            <person name="Roberts W.R."/>
            <person name="Alverson A.J."/>
        </authorList>
    </citation>
    <scope>NUCLEOTIDE SEQUENCE [LARGE SCALE GENOMIC DNA]</scope>
    <source>
        <strain evidence="11 12">AJA010-31</strain>
    </source>
</reference>